<reference evidence="1" key="1">
    <citation type="submission" date="2018-02" db="EMBL/GenBank/DDBJ databases">
        <title>Rhizophora mucronata_Transcriptome.</title>
        <authorList>
            <person name="Meera S.P."/>
            <person name="Sreeshan A."/>
            <person name="Augustine A."/>
        </authorList>
    </citation>
    <scope>NUCLEOTIDE SEQUENCE</scope>
    <source>
        <tissue evidence="1">Leaf</tissue>
    </source>
</reference>
<organism evidence="1">
    <name type="scientific">Rhizophora mucronata</name>
    <name type="common">Asiatic mangrove</name>
    <dbReference type="NCBI Taxonomy" id="61149"/>
    <lineage>
        <taxon>Eukaryota</taxon>
        <taxon>Viridiplantae</taxon>
        <taxon>Streptophyta</taxon>
        <taxon>Embryophyta</taxon>
        <taxon>Tracheophyta</taxon>
        <taxon>Spermatophyta</taxon>
        <taxon>Magnoliopsida</taxon>
        <taxon>eudicotyledons</taxon>
        <taxon>Gunneridae</taxon>
        <taxon>Pentapetalae</taxon>
        <taxon>rosids</taxon>
        <taxon>fabids</taxon>
        <taxon>Malpighiales</taxon>
        <taxon>Rhizophoraceae</taxon>
        <taxon>Rhizophora</taxon>
    </lineage>
</organism>
<dbReference type="AlphaFoldDB" id="A0A2P2NDR6"/>
<dbReference type="EMBL" id="GGEC01060128">
    <property type="protein sequence ID" value="MBX40612.1"/>
    <property type="molecule type" value="Transcribed_RNA"/>
</dbReference>
<protein>
    <submittedName>
        <fullName evidence="1">Uncharacterized protein</fullName>
    </submittedName>
</protein>
<sequence>MWARDKSMPFLFPSLASNQIKKGGTGVDEVIY</sequence>
<evidence type="ECO:0000313" key="1">
    <source>
        <dbReference type="EMBL" id="MBX40612.1"/>
    </source>
</evidence>
<accession>A0A2P2NDR6</accession>
<proteinExistence type="predicted"/>
<name>A0A2P2NDR6_RHIMU</name>